<accession>A0ACB9LQG0</accession>
<reference evidence="1 2" key="1">
    <citation type="journal article" date="2022" name="DNA Res.">
        <title>Chromosomal-level genome assembly of the orchid tree Bauhinia variegata (Leguminosae; Cercidoideae) supports the allotetraploid origin hypothesis of Bauhinia.</title>
        <authorList>
            <person name="Zhong Y."/>
            <person name="Chen Y."/>
            <person name="Zheng D."/>
            <person name="Pang J."/>
            <person name="Liu Y."/>
            <person name="Luo S."/>
            <person name="Meng S."/>
            <person name="Qian L."/>
            <person name="Wei D."/>
            <person name="Dai S."/>
            <person name="Zhou R."/>
        </authorList>
    </citation>
    <scope>NUCLEOTIDE SEQUENCE [LARGE SCALE GENOMIC DNA]</scope>
    <source>
        <strain evidence="1">BV-YZ2020</strain>
    </source>
</reference>
<comment type="caution">
    <text evidence="1">The sequence shown here is derived from an EMBL/GenBank/DDBJ whole genome shotgun (WGS) entry which is preliminary data.</text>
</comment>
<proteinExistence type="predicted"/>
<dbReference type="Proteomes" id="UP000828941">
    <property type="component" value="Chromosome 11"/>
</dbReference>
<gene>
    <name evidence="1" type="ORF">L6164_026604</name>
</gene>
<evidence type="ECO:0000313" key="2">
    <source>
        <dbReference type="Proteomes" id="UP000828941"/>
    </source>
</evidence>
<evidence type="ECO:0000313" key="1">
    <source>
        <dbReference type="EMBL" id="KAI4313645.1"/>
    </source>
</evidence>
<organism evidence="1 2">
    <name type="scientific">Bauhinia variegata</name>
    <name type="common">Purple orchid tree</name>
    <name type="synonym">Phanera variegata</name>
    <dbReference type="NCBI Taxonomy" id="167791"/>
    <lineage>
        <taxon>Eukaryota</taxon>
        <taxon>Viridiplantae</taxon>
        <taxon>Streptophyta</taxon>
        <taxon>Embryophyta</taxon>
        <taxon>Tracheophyta</taxon>
        <taxon>Spermatophyta</taxon>
        <taxon>Magnoliopsida</taxon>
        <taxon>eudicotyledons</taxon>
        <taxon>Gunneridae</taxon>
        <taxon>Pentapetalae</taxon>
        <taxon>rosids</taxon>
        <taxon>fabids</taxon>
        <taxon>Fabales</taxon>
        <taxon>Fabaceae</taxon>
        <taxon>Cercidoideae</taxon>
        <taxon>Cercideae</taxon>
        <taxon>Bauhiniinae</taxon>
        <taxon>Bauhinia</taxon>
    </lineage>
</organism>
<name>A0ACB9LQG0_BAUVA</name>
<protein>
    <submittedName>
        <fullName evidence="1">Uncharacterized protein</fullName>
    </submittedName>
</protein>
<sequence length="131" mass="14959">MVGLKKLIKLPGKWRKLTGKGKGKKGIAYSRTTEAVGVKAEKGHFVFYSIDDRRFELPLKYLKTDIFRALFESAEEEFGFFSDRPTRLPSDAELIEYAVLLIQKNAAEEMKALLMTVGTHRFQSSLSYHPE</sequence>
<keyword evidence="2" id="KW-1185">Reference proteome</keyword>
<dbReference type="EMBL" id="CM039436">
    <property type="protein sequence ID" value="KAI4313645.1"/>
    <property type="molecule type" value="Genomic_DNA"/>
</dbReference>